<comment type="caution">
    <text evidence="3">The sequence shown here is derived from an EMBL/GenBank/DDBJ whole genome shotgun (WGS) entry which is preliminary data.</text>
</comment>
<reference evidence="3" key="1">
    <citation type="submission" date="2021-06" db="EMBL/GenBank/DDBJ databases">
        <authorList>
            <person name="Kallberg Y."/>
            <person name="Tangrot J."/>
            <person name="Rosling A."/>
        </authorList>
    </citation>
    <scope>NUCLEOTIDE SEQUENCE</scope>
    <source>
        <strain evidence="3">AZ414A</strain>
    </source>
</reference>
<feature type="signal peptide" evidence="1">
    <location>
        <begin position="1"/>
        <end position="20"/>
    </location>
</feature>
<organism evidence="3 4">
    <name type="scientific">Diversispora eburnea</name>
    <dbReference type="NCBI Taxonomy" id="1213867"/>
    <lineage>
        <taxon>Eukaryota</taxon>
        <taxon>Fungi</taxon>
        <taxon>Fungi incertae sedis</taxon>
        <taxon>Mucoromycota</taxon>
        <taxon>Glomeromycotina</taxon>
        <taxon>Glomeromycetes</taxon>
        <taxon>Diversisporales</taxon>
        <taxon>Diversisporaceae</taxon>
        <taxon>Diversispora</taxon>
    </lineage>
</organism>
<dbReference type="EMBL" id="CAJVPK010000215">
    <property type="protein sequence ID" value="CAG8475633.1"/>
    <property type="molecule type" value="Genomic_DNA"/>
</dbReference>
<evidence type="ECO:0000259" key="2">
    <source>
        <dbReference type="SMART" id="SM00737"/>
    </source>
</evidence>
<protein>
    <submittedName>
        <fullName evidence="3">4633_t:CDS:1</fullName>
    </submittedName>
</protein>
<dbReference type="AlphaFoldDB" id="A0A9N8W393"/>
<dbReference type="Proteomes" id="UP000789706">
    <property type="component" value="Unassembled WGS sequence"/>
</dbReference>
<evidence type="ECO:0000313" key="3">
    <source>
        <dbReference type="EMBL" id="CAG8475633.1"/>
    </source>
</evidence>
<dbReference type="SMART" id="SM00737">
    <property type="entry name" value="ML"/>
    <property type="match status" value="1"/>
</dbReference>
<dbReference type="OrthoDB" id="2392981at2759"/>
<evidence type="ECO:0000313" key="4">
    <source>
        <dbReference type="Proteomes" id="UP000789706"/>
    </source>
</evidence>
<dbReference type="InterPro" id="IPR003172">
    <property type="entry name" value="ML_dom"/>
</dbReference>
<sequence>MNQNLIFIFILLATLSVGNALSHQFSKRDTQWESCLDNGLDFSIKISPDPPIEGQTITFTVFCNSRAQIRTILSVAFIQDLKNPPLFISTTPICGRPNLPACEGSIYVQHSFDGVPTGTSYLRVLLGNGLTKQLVCATASINPISIA</sequence>
<proteinExistence type="predicted"/>
<feature type="domain" description="MD-2-related lipid-recognition" evidence="2">
    <location>
        <begin position="32"/>
        <end position="141"/>
    </location>
</feature>
<name>A0A9N8W393_9GLOM</name>
<keyword evidence="1" id="KW-0732">Signal</keyword>
<evidence type="ECO:0000256" key="1">
    <source>
        <dbReference type="SAM" id="SignalP"/>
    </source>
</evidence>
<gene>
    <name evidence="3" type="ORF">DEBURN_LOCUS3384</name>
</gene>
<keyword evidence="4" id="KW-1185">Reference proteome</keyword>
<feature type="chain" id="PRO_5040354700" evidence="1">
    <location>
        <begin position="21"/>
        <end position="147"/>
    </location>
</feature>
<accession>A0A9N8W393</accession>